<dbReference type="AlphaFoldDB" id="A0A2C9JPU1"/>
<evidence type="ECO:0000256" key="5">
    <source>
        <dbReference type="ARBA" id="ARBA00023145"/>
    </source>
</evidence>
<feature type="domain" description="Peptidase C1A papain C-terminal" evidence="8">
    <location>
        <begin position="124"/>
        <end position="334"/>
    </location>
</feature>
<dbReference type="GO" id="GO:0008234">
    <property type="term" value="F:cysteine-type peptidase activity"/>
    <property type="evidence" value="ECO:0007669"/>
    <property type="project" value="UniProtKB-KW"/>
</dbReference>
<dbReference type="InterPro" id="IPR039417">
    <property type="entry name" value="Peptidase_C1A_papain-like"/>
</dbReference>
<dbReference type="SMART" id="SM00645">
    <property type="entry name" value="Pept_C1"/>
    <property type="match status" value="1"/>
</dbReference>
<evidence type="ECO:0000256" key="3">
    <source>
        <dbReference type="ARBA" id="ARBA00022801"/>
    </source>
</evidence>
<gene>
    <name evidence="10" type="primary">106062858</name>
</gene>
<dbReference type="VEuPathDB" id="VectorBase:BGLB006002"/>
<dbReference type="InterPro" id="IPR038765">
    <property type="entry name" value="Papain-like_cys_pep_sf"/>
</dbReference>
<dbReference type="PANTHER" id="PTHR12411">
    <property type="entry name" value="CYSTEINE PROTEASE FAMILY C1-RELATED"/>
    <property type="match status" value="1"/>
</dbReference>
<dbReference type="SMART" id="SM00848">
    <property type="entry name" value="Inhibitor_I29"/>
    <property type="match status" value="1"/>
</dbReference>
<organism evidence="10 11">
    <name type="scientific">Biomphalaria glabrata</name>
    <name type="common">Bloodfluke planorb</name>
    <name type="synonym">Freshwater snail</name>
    <dbReference type="NCBI Taxonomy" id="6526"/>
    <lineage>
        <taxon>Eukaryota</taxon>
        <taxon>Metazoa</taxon>
        <taxon>Spiralia</taxon>
        <taxon>Lophotrochozoa</taxon>
        <taxon>Mollusca</taxon>
        <taxon>Gastropoda</taxon>
        <taxon>Heterobranchia</taxon>
        <taxon>Euthyneura</taxon>
        <taxon>Panpulmonata</taxon>
        <taxon>Hygrophila</taxon>
        <taxon>Lymnaeoidea</taxon>
        <taxon>Planorbidae</taxon>
        <taxon>Biomphalaria</taxon>
    </lineage>
</organism>
<dbReference type="Gene3D" id="3.90.70.10">
    <property type="entry name" value="Cysteine proteinases"/>
    <property type="match status" value="1"/>
</dbReference>
<dbReference type="InterPro" id="IPR000668">
    <property type="entry name" value="Peptidase_C1A_C"/>
</dbReference>
<evidence type="ECO:0000256" key="4">
    <source>
        <dbReference type="ARBA" id="ARBA00022807"/>
    </source>
</evidence>
<dbReference type="PROSITE" id="PS00639">
    <property type="entry name" value="THIOL_PROTEASE_HIS"/>
    <property type="match status" value="1"/>
</dbReference>
<dbReference type="InterPro" id="IPR000169">
    <property type="entry name" value="Pept_cys_AS"/>
</dbReference>
<proteinExistence type="inferred from homology"/>
<feature type="domain" description="Cathepsin propeptide inhibitor" evidence="9">
    <location>
        <begin position="34"/>
        <end position="96"/>
    </location>
</feature>
<dbReference type="Proteomes" id="UP000076420">
    <property type="component" value="Unassembled WGS sequence"/>
</dbReference>
<keyword evidence="3" id="KW-0378">Hydrolase</keyword>
<keyword evidence="4" id="KW-0788">Thiol protease</keyword>
<feature type="chain" id="PRO_5018711981" description="Peptidase C1A papain C-terminal domain-containing protein" evidence="7">
    <location>
        <begin position="22"/>
        <end position="343"/>
    </location>
</feature>
<comment type="similarity">
    <text evidence="1">Belongs to the peptidase C1 family.</text>
</comment>
<evidence type="ECO:0000313" key="10">
    <source>
        <dbReference type="EnsemblMetazoa" id="BGLB006002-PB"/>
    </source>
</evidence>
<dbReference type="VEuPathDB" id="VectorBase:BGLAX_031138"/>
<keyword evidence="6" id="KW-1015">Disulfide bond</keyword>
<dbReference type="PROSITE" id="PS00139">
    <property type="entry name" value="THIOL_PROTEASE_CYS"/>
    <property type="match status" value="1"/>
</dbReference>
<name>A0A2C9JPU1_BIOGL</name>
<accession>A0A2C9JPU1</accession>
<evidence type="ECO:0000256" key="2">
    <source>
        <dbReference type="ARBA" id="ARBA00022670"/>
    </source>
</evidence>
<evidence type="ECO:0000256" key="1">
    <source>
        <dbReference type="ARBA" id="ARBA00008455"/>
    </source>
</evidence>
<dbReference type="CDD" id="cd02248">
    <property type="entry name" value="Peptidase_C1A"/>
    <property type="match status" value="1"/>
</dbReference>
<dbReference type="PRINTS" id="PR00705">
    <property type="entry name" value="PAPAIN"/>
</dbReference>
<dbReference type="Pfam" id="PF00112">
    <property type="entry name" value="Peptidase_C1"/>
    <property type="match status" value="1"/>
</dbReference>
<evidence type="ECO:0000256" key="7">
    <source>
        <dbReference type="SAM" id="SignalP"/>
    </source>
</evidence>
<dbReference type="InterPro" id="IPR013201">
    <property type="entry name" value="Prot_inhib_I29"/>
</dbReference>
<evidence type="ECO:0000259" key="8">
    <source>
        <dbReference type="SMART" id="SM00645"/>
    </source>
</evidence>
<evidence type="ECO:0008006" key="12">
    <source>
        <dbReference type="Google" id="ProtNLM"/>
    </source>
</evidence>
<dbReference type="OrthoDB" id="498368at2759"/>
<evidence type="ECO:0000313" key="11">
    <source>
        <dbReference type="Proteomes" id="UP000076420"/>
    </source>
</evidence>
<feature type="signal peptide" evidence="7">
    <location>
        <begin position="1"/>
        <end position="21"/>
    </location>
</feature>
<keyword evidence="5" id="KW-0865">Zymogen</keyword>
<evidence type="ECO:0000259" key="9">
    <source>
        <dbReference type="SMART" id="SM00848"/>
    </source>
</evidence>
<protein>
    <recommendedName>
        <fullName evidence="12">Peptidase C1A papain C-terminal domain-containing protein</fullName>
    </recommendedName>
</protein>
<dbReference type="KEGG" id="bgt:106062858"/>
<reference evidence="10" key="1">
    <citation type="submission" date="2020-05" db="UniProtKB">
        <authorList>
            <consortium name="EnsemblMetazoa"/>
        </authorList>
    </citation>
    <scope>IDENTIFICATION</scope>
    <source>
        <strain evidence="10">BB02</strain>
    </source>
</reference>
<dbReference type="GO" id="GO:0006508">
    <property type="term" value="P:proteolysis"/>
    <property type="evidence" value="ECO:0007669"/>
    <property type="project" value="UniProtKB-KW"/>
</dbReference>
<keyword evidence="7" id="KW-0732">Signal</keyword>
<dbReference type="SUPFAM" id="SSF54001">
    <property type="entry name" value="Cysteine proteinases"/>
    <property type="match status" value="1"/>
</dbReference>
<sequence length="343" mass="38849">MYLSYTCVLFLLLGLLTLSESRLADEKLQLYKAFHEFAVKHNRSYVKNSNSSEFLFRFNVFKENVARSQSLNEGFPNGSTQVYGINKFADWSPEEFKTKYLSTYKPSKSLRKNLSDLKFKFQDLPTKKDWRDSGVVNPVMDQGSCGACWAFSVVETVESMYGIQKNASAPSLSVQELIDCDKNNSGCEGGSIKGACDWSLENGLVWSDQYPLTDKTGSCRNLSSSLPRVHLKACENNQYTTDEYQLLQLLAFHGPIAVAIDATTWHNYIGGIIQFHCYNNLNHAVQIVGYNLEGDVPYYIIRNSWGTNFGDQGYIYVRYGKNLCGLTHDVTFLDVDLNRNTFP</sequence>
<evidence type="ECO:0000256" key="6">
    <source>
        <dbReference type="ARBA" id="ARBA00023157"/>
    </source>
</evidence>
<dbReference type="Pfam" id="PF08246">
    <property type="entry name" value="Inhibitor_I29"/>
    <property type="match status" value="1"/>
</dbReference>
<dbReference type="EnsemblMetazoa" id="BGLB006002-RB">
    <property type="protein sequence ID" value="BGLB006002-PB"/>
    <property type="gene ID" value="BGLB006002"/>
</dbReference>
<dbReference type="InterPro" id="IPR013128">
    <property type="entry name" value="Peptidase_C1A"/>
</dbReference>
<keyword evidence="2" id="KW-0645">Protease</keyword>
<dbReference type="InterPro" id="IPR025660">
    <property type="entry name" value="Pept_his_AS"/>
</dbReference>
<dbReference type="STRING" id="6526.A0A2C9JPU1"/>